<gene>
    <name evidence="2" type="ORF">M0813_14279</name>
</gene>
<feature type="compositionally biased region" description="Acidic residues" evidence="1">
    <location>
        <begin position="198"/>
        <end position="225"/>
    </location>
</feature>
<evidence type="ECO:0000313" key="3">
    <source>
        <dbReference type="Proteomes" id="UP001150062"/>
    </source>
</evidence>
<sequence length="380" mass="43535">MIPTIQGTQNLKDLNIKGTFCYFPLSGALALFEEKELTNSLVDEIVLSCNEYNYSDHLTIPSMLRSSTAFKSKIELKSVDRRVVNFRLIVEYLENENKSHPILSSILTLGDDSVTVFFERFGEAFTKYVTFNPNNVISEHKKAAFILHESRNSLINYLEKCFLKTTSVSLSQQDERLIEVAILLKKGDISTKNADNADNADEDIGSDYSDEDSNEDEDEGEDEDEEKKGKENKKKQENKKTKEILSNEDQEKKNSLQIALKDLYKQEDQIQQVNKQLQKQFDKENVQVSNEGNYEIIQRINDLLEENLNLKIKAGLGKAEGIRGNGRCPSCSKNAENESDSLVICEKCNTSFCRMCEKKIKKEDIWNHYYSEGTNCRMFN</sequence>
<organism evidence="2 3">
    <name type="scientific">Anaeramoeba flamelloides</name>
    <dbReference type="NCBI Taxonomy" id="1746091"/>
    <lineage>
        <taxon>Eukaryota</taxon>
        <taxon>Metamonada</taxon>
        <taxon>Anaeramoebidae</taxon>
        <taxon>Anaeramoeba</taxon>
    </lineage>
</organism>
<dbReference type="EMBL" id="JAOAOG010000045">
    <property type="protein sequence ID" value="KAJ6252427.1"/>
    <property type="molecule type" value="Genomic_DNA"/>
</dbReference>
<name>A0ABQ8Z6A4_9EUKA</name>
<feature type="region of interest" description="Disordered" evidence="1">
    <location>
        <begin position="191"/>
        <end position="251"/>
    </location>
</feature>
<accession>A0ABQ8Z6A4</accession>
<reference evidence="2" key="1">
    <citation type="submission" date="2022-08" db="EMBL/GenBank/DDBJ databases">
        <title>Novel sulfate-reducing endosymbionts in the free-living metamonad Anaeramoeba.</title>
        <authorList>
            <person name="Jerlstrom-Hultqvist J."/>
            <person name="Cepicka I."/>
            <person name="Gallot-Lavallee L."/>
            <person name="Salas-Leiva D."/>
            <person name="Curtis B.A."/>
            <person name="Zahonova K."/>
            <person name="Pipaliya S."/>
            <person name="Dacks J."/>
            <person name="Roger A.J."/>
        </authorList>
    </citation>
    <scope>NUCLEOTIDE SEQUENCE</scope>
    <source>
        <strain evidence="2">Schooner1</strain>
    </source>
</reference>
<keyword evidence="3" id="KW-1185">Reference proteome</keyword>
<keyword evidence="2" id="KW-0808">Transferase</keyword>
<dbReference type="Proteomes" id="UP001150062">
    <property type="component" value="Unassembled WGS sequence"/>
</dbReference>
<evidence type="ECO:0000313" key="2">
    <source>
        <dbReference type="EMBL" id="KAJ6252427.1"/>
    </source>
</evidence>
<dbReference type="GO" id="GO:0016740">
    <property type="term" value="F:transferase activity"/>
    <property type="evidence" value="ECO:0007669"/>
    <property type="project" value="UniProtKB-KW"/>
</dbReference>
<comment type="caution">
    <text evidence="2">The sequence shown here is derived from an EMBL/GenBank/DDBJ whole genome shotgun (WGS) entry which is preliminary data.</text>
</comment>
<protein>
    <submittedName>
        <fullName evidence="2">Rbr-type e3 ubiquitin transferase</fullName>
    </submittedName>
</protein>
<proteinExistence type="predicted"/>
<evidence type="ECO:0000256" key="1">
    <source>
        <dbReference type="SAM" id="MobiDB-lite"/>
    </source>
</evidence>
<feature type="compositionally biased region" description="Basic and acidic residues" evidence="1">
    <location>
        <begin position="226"/>
        <end position="251"/>
    </location>
</feature>